<organism evidence="2 3">
    <name type="scientific">Epidermidibacterium keratini</name>
    <dbReference type="NCBI Taxonomy" id="1891644"/>
    <lineage>
        <taxon>Bacteria</taxon>
        <taxon>Bacillati</taxon>
        <taxon>Actinomycetota</taxon>
        <taxon>Actinomycetes</taxon>
        <taxon>Sporichthyales</taxon>
        <taxon>Sporichthyaceae</taxon>
        <taxon>Epidermidibacterium</taxon>
    </lineage>
</organism>
<name>A0A7L4YLE2_9ACTN</name>
<dbReference type="KEGG" id="eke:EK0264_07275"/>
<dbReference type="InParanoid" id="A0A7L4YLE2"/>
<sequence length="448" mass="47672">MSTTPRPRSSVTRSVLQWSAVVLLVITSLIFLANQAQRPDVTYGAGPEAPALEASAQQPLPTYAEIEQQYGDQQIVRLPGAVATVDEQLVTQWLETAGASRVLLLPPLSPDAPRGETYDAPRDVVVVTGTMATFQSLGTSSSTTAEFQRKFALGDVTADVVALLANAVDEQAPETEPAPTREPTAEELSAVVADLSDDGMAFVGGAEPFERPEAEPFESEPLIVVAPYPAPGEPIVDYAAAVGEAFPDRVVVTMTGLWVDYAGEEIDDAAPAIAASFYGRTEERLSSYGYPQQNVLAANLATAEQFRAGGMFDREIPYVPADPLYLTLPVLPWLCAGLAVVALGATLIPGRRPDGVELTLSPEAAARFAVLSDLAVEVSPHVTDEARPPYVRGSRALVEARDALADPTTTAEDVDVLLDRVDEELTSVADAIDDPAWSPAEFGKDREL</sequence>
<evidence type="ECO:0000313" key="2">
    <source>
        <dbReference type="EMBL" id="QHC00095.1"/>
    </source>
</evidence>
<protein>
    <recommendedName>
        <fullName evidence="4">DUF4350 domain-containing protein</fullName>
    </recommendedName>
</protein>
<gene>
    <name evidence="2" type="ORF">EK0264_07275</name>
</gene>
<evidence type="ECO:0000256" key="1">
    <source>
        <dbReference type="SAM" id="Phobius"/>
    </source>
</evidence>
<reference evidence="2 3" key="1">
    <citation type="journal article" date="2018" name="Int. J. Syst. Evol. Microbiol.">
        <title>Epidermidibacterium keratini gen. nov., sp. nov., a member of the family Sporichthyaceae, isolated from keratin epidermis.</title>
        <authorList>
            <person name="Lee D.G."/>
            <person name="Trujillo M.E."/>
            <person name="Kang S."/>
            <person name="Nam J.J."/>
            <person name="Kim Y.J."/>
        </authorList>
    </citation>
    <scope>NUCLEOTIDE SEQUENCE [LARGE SCALE GENOMIC DNA]</scope>
    <source>
        <strain evidence="2 3">EPI-7</strain>
    </source>
</reference>
<keyword evidence="1" id="KW-0472">Membrane</keyword>
<proteinExistence type="predicted"/>
<keyword evidence="1" id="KW-1133">Transmembrane helix</keyword>
<keyword evidence="3" id="KW-1185">Reference proteome</keyword>
<evidence type="ECO:0008006" key="4">
    <source>
        <dbReference type="Google" id="ProtNLM"/>
    </source>
</evidence>
<dbReference type="RefSeq" id="WP_159544237.1">
    <property type="nucleotide sequence ID" value="NZ_CP047156.1"/>
</dbReference>
<dbReference type="Proteomes" id="UP000463857">
    <property type="component" value="Chromosome"/>
</dbReference>
<keyword evidence="1" id="KW-0812">Transmembrane</keyword>
<dbReference type="AlphaFoldDB" id="A0A7L4YLE2"/>
<dbReference type="OrthoDB" id="3341722at2"/>
<dbReference type="EMBL" id="CP047156">
    <property type="protein sequence ID" value="QHC00095.1"/>
    <property type="molecule type" value="Genomic_DNA"/>
</dbReference>
<feature type="transmembrane region" description="Helical" evidence="1">
    <location>
        <begin position="15"/>
        <end position="33"/>
    </location>
</feature>
<feature type="transmembrane region" description="Helical" evidence="1">
    <location>
        <begin position="324"/>
        <end position="348"/>
    </location>
</feature>
<accession>A0A7L4YLE2</accession>
<evidence type="ECO:0000313" key="3">
    <source>
        <dbReference type="Proteomes" id="UP000463857"/>
    </source>
</evidence>